<sequence>MQQPDQIQYARRFVIRAPDQPDLHGVEFPSGRVIFDLPDQGLGGATDITHVGELHAGTVHFADEETS</sequence>
<dbReference type="Proteomes" id="UP001183535">
    <property type="component" value="Unassembled WGS sequence"/>
</dbReference>
<gene>
    <name evidence="1" type="ORF">RM877_13300</name>
</gene>
<dbReference type="AlphaFoldDB" id="A0ABD5ELU7"/>
<dbReference type="RefSeq" id="WP_093824426.1">
    <property type="nucleotide sequence ID" value="NZ_JAVRES010000004.1"/>
</dbReference>
<protein>
    <submittedName>
        <fullName evidence="1">Uncharacterized protein</fullName>
    </submittedName>
</protein>
<accession>A0ABD5ELU7</accession>
<dbReference type="EMBL" id="JAVRES010000004">
    <property type="protein sequence ID" value="MDT0435662.1"/>
    <property type="molecule type" value="Genomic_DNA"/>
</dbReference>
<comment type="caution">
    <text evidence="1">The sequence shown here is derived from an EMBL/GenBank/DDBJ whole genome shotgun (WGS) entry which is preliminary data.</text>
</comment>
<proteinExistence type="predicted"/>
<name>A0ABD5ELU7_9ACTN</name>
<evidence type="ECO:0000313" key="1">
    <source>
        <dbReference type="EMBL" id="MDT0435662.1"/>
    </source>
</evidence>
<evidence type="ECO:0000313" key="2">
    <source>
        <dbReference type="Proteomes" id="UP001183535"/>
    </source>
</evidence>
<organism evidence="1 2">
    <name type="scientific">Streptomyces doudnae</name>
    <dbReference type="NCBI Taxonomy" id="3075536"/>
    <lineage>
        <taxon>Bacteria</taxon>
        <taxon>Bacillati</taxon>
        <taxon>Actinomycetota</taxon>
        <taxon>Actinomycetes</taxon>
        <taxon>Kitasatosporales</taxon>
        <taxon>Streptomycetaceae</taxon>
        <taxon>Streptomyces</taxon>
    </lineage>
</organism>
<keyword evidence="2" id="KW-1185">Reference proteome</keyword>
<reference evidence="2" key="1">
    <citation type="submission" date="2023-07" db="EMBL/GenBank/DDBJ databases">
        <title>30 novel species of actinomycetes from the DSMZ collection.</title>
        <authorList>
            <person name="Nouioui I."/>
        </authorList>
    </citation>
    <scope>NUCLEOTIDE SEQUENCE [LARGE SCALE GENOMIC DNA]</scope>
    <source>
        <strain evidence="2">DSM 41981</strain>
    </source>
</reference>